<feature type="transmembrane region" description="Helical" evidence="2">
    <location>
        <begin position="147"/>
        <end position="169"/>
    </location>
</feature>
<feature type="region of interest" description="Disordered" evidence="1">
    <location>
        <begin position="219"/>
        <end position="288"/>
    </location>
</feature>
<organism evidence="3 4">
    <name type="scientific">Amphibalanus amphitrite</name>
    <name type="common">Striped barnacle</name>
    <name type="synonym">Balanus amphitrite</name>
    <dbReference type="NCBI Taxonomy" id="1232801"/>
    <lineage>
        <taxon>Eukaryota</taxon>
        <taxon>Metazoa</taxon>
        <taxon>Ecdysozoa</taxon>
        <taxon>Arthropoda</taxon>
        <taxon>Crustacea</taxon>
        <taxon>Multicrustacea</taxon>
        <taxon>Cirripedia</taxon>
        <taxon>Thoracica</taxon>
        <taxon>Thoracicalcarea</taxon>
        <taxon>Balanomorpha</taxon>
        <taxon>Balanoidea</taxon>
        <taxon>Balanidae</taxon>
        <taxon>Amphibalaninae</taxon>
        <taxon>Amphibalanus</taxon>
    </lineage>
</organism>
<dbReference type="Proteomes" id="UP000440578">
    <property type="component" value="Unassembled WGS sequence"/>
</dbReference>
<dbReference type="Gene3D" id="1.20.1070.10">
    <property type="entry name" value="Rhodopsin 7-helix transmembrane proteins"/>
    <property type="match status" value="1"/>
</dbReference>
<evidence type="ECO:0000256" key="2">
    <source>
        <dbReference type="SAM" id="Phobius"/>
    </source>
</evidence>
<accession>A0A6A4X2U6</accession>
<keyword evidence="2" id="KW-1133">Transmembrane helix</keyword>
<feature type="transmembrane region" description="Helical" evidence="2">
    <location>
        <begin position="32"/>
        <end position="54"/>
    </location>
</feature>
<proteinExistence type="predicted"/>
<feature type="compositionally biased region" description="Acidic residues" evidence="1">
    <location>
        <begin position="331"/>
        <end position="341"/>
    </location>
</feature>
<sequence>MEVTSAEPDLPPELSGPPDPAALDYSGVPQPVAALVILLASLSLLGAVLLARFLDLTVLRPAWAARDLPCENALCLLFSVAVADVLQAGCALVGGLQLVIGHWFLSRPLCRLWALLDAVAGTARLLFLLAINGRLLRDDHWPRPVKVWLVSLLWLLVIAGSYLAVGPFGVRHDRTCGLRHEEHVLEASLWQYVVSDAAGVALLPVAVVTYLWYHGRTPGGADGAEDGPDRGSAEQLDGDGDEGAEDTAEADKEEPQNGDTETPSRPKGDAEAAGATAAAASPPASPMPYAQRVRKLERCDTYTPSTFTLKKFWGMPSVDELSSSSGFTGLGEEDGDGEEEEAGRHRRRRRRLTLHQVTELRSRVHLFMLLLSLAHCAFSAAALVTHVLADLRLTSEEAWHTTALVLDVMGQLQPLTTVLIFSCMFLRFYKVLCK</sequence>
<feature type="transmembrane region" description="Helical" evidence="2">
    <location>
        <begin position="74"/>
        <end position="100"/>
    </location>
</feature>
<feature type="transmembrane region" description="Helical" evidence="2">
    <location>
        <begin position="408"/>
        <end position="429"/>
    </location>
</feature>
<feature type="transmembrane region" description="Helical" evidence="2">
    <location>
        <begin position="112"/>
        <end position="135"/>
    </location>
</feature>
<dbReference type="EMBL" id="VIIS01000469">
    <property type="protein sequence ID" value="KAF0308721.1"/>
    <property type="molecule type" value="Genomic_DNA"/>
</dbReference>
<keyword evidence="2" id="KW-0812">Transmembrane</keyword>
<keyword evidence="4" id="KW-1185">Reference proteome</keyword>
<gene>
    <name evidence="3" type="ORF">FJT64_020101</name>
</gene>
<reference evidence="3 4" key="1">
    <citation type="submission" date="2019-07" db="EMBL/GenBank/DDBJ databases">
        <title>Draft genome assembly of a fouling barnacle, Amphibalanus amphitrite (Darwin, 1854): The first reference genome for Thecostraca.</title>
        <authorList>
            <person name="Kim W."/>
        </authorList>
    </citation>
    <scope>NUCLEOTIDE SEQUENCE [LARGE SCALE GENOMIC DNA]</scope>
    <source>
        <strain evidence="3">SNU_AA5</strain>
        <tissue evidence="3">Soma without cirri and trophi</tissue>
    </source>
</reference>
<comment type="caution">
    <text evidence="3">The sequence shown here is derived from an EMBL/GenBank/DDBJ whole genome shotgun (WGS) entry which is preliminary data.</text>
</comment>
<keyword evidence="2" id="KW-0472">Membrane</keyword>
<evidence type="ECO:0000313" key="3">
    <source>
        <dbReference type="EMBL" id="KAF0308721.1"/>
    </source>
</evidence>
<dbReference type="AlphaFoldDB" id="A0A6A4X2U6"/>
<feature type="transmembrane region" description="Helical" evidence="2">
    <location>
        <begin position="366"/>
        <end position="388"/>
    </location>
</feature>
<protein>
    <submittedName>
        <fullName evidence="3">Uncharacterized protein</fullName>
    </submittedName>
</protein>
<feature type="region of interest" description="Disordered" evidence="1">
    <location>
        <begin position="323"/>
        <end position="348"/>
    </location>
</feature>
<feature type="compositionally biased region" description="Acidic residues" evidence="1">
    <location>
        <begin position="236"/>
        <end position="248"/>
    </location>
</feature>
<name>A0A6A4X2U6_AMPAM</name>
<evidence type="ECO:0000313" key="4">
    <source>
        <dbReference type="Proteomes" id="UP000440578"/>
    </source>
</evidence>
<feature type="compositionally biased region" description="Low complexity" evidence="1">
    <location>
        <begin position="271"/>
        <end position="288"/>
    </location>
</feature>
<feature type="transmembrane region" description="Helical" evidence="2">
    <location>
        <begin position="189"/>
        <end position="213"/>
    </location>
</feature>
<evidence type="ECO:0000256" key="1">
    <source>
        <dbReference type="SAM" id="MobiDB-lite"/>
    </source>
</evidence>